<dbReference type="Proteomes" id="UP000325081">
    <property type="component" value="Unassembled WGS sequence"/>
</dbReference>
<dbReference type="AlphaFoldDB" id="A0A5A7P5R1"/>
<name>A0A5A7P5R1_STRAF</name>
<evidence type="ECO:0000313" key="3">
    <source>
        <dbReference type="Proteomes" id="UP000325081"/>
    </source>
</evidence>
<organism evidence="2 3">
    <name type="scientific">Striga asiatica</name>
    <name type="common">Asiatic witchweed</name>
    <name type="synonym">Buchnera asiatica</name>
    <dbReference type="NCBI Taxonomy" id="4170"/>
    <lineage>
        <taxon>Eukaryota</taxon>
        <taxon>Viridiplantae</taxon>
        <taxon>Streptophyta</taxon>
        <taxon>Embryophyta</taxon>
        <taxon>Tracheophyta</taxon>
        <taxon>Spermatophyta</taxon>
        <taxon>Magnoliopsida</taxon>
        <taxon>eudicotyledons</taxon>
        <taxon>Gunneridae</taxon>
        <taxon>Pentapetalae</taxon>
        <taxon>asterids</taxon>
        <taxon>lamiids</taxon>
        <taxon>Lamiales</taxon>
        <taxon>Orobanchaceae</taxon>
        <taxon>Buchnereae</taxon>
        <taxon>Striga</taxon>
    </lineage>
</organism>
<keyword evidence="3" id="KW-1185">Reference proteome</keyword>
<evidence type="ECO:0000313" key="2">
    <source>
        <dbReference type="EMBL" id="GER27828.1"/>
    </source>
</evidence>
<proteinExistence type="predicted"/>
<reference evidence="3" key="1">
    <citation type="journal article" date="2019" name="Curr. Biol.">
        <title>Genome Sequence of Striga asiatica Provides Insight into the Evolution of Plant Parasitism.</title>
        <authorList>
            <person name="Yoshida S."/>
            <person name="Kim S."/>
            <person name="Wafula E.K."/>
            <person name="Tanskanen J."/>
            <person name="Kim Y.M."/>
            <person name="Honaas L."/>
            <person name="Yang Z."/>
            <person name="Spallek T."/>
            <person name="Conn C.E."/>
            <person name="Ichihashi Y."/>
            <person name="Cheong K."/>
            <person name="Cui S."/>
            <person name="Der J.P."/>
            <person name="Gundlach H."/>
            <person name="Jiao Y."/>
            <person name="Hori C."/>
            <person name="Ishida J.K."/>
            <person name="Kasahara H."/>
            <person name="Kiba T."/>
            <person name="Kim M.S."/>
            <person name="Koo N."/>
            <person name="Laohavisit A."/>
            <person name="Lee Y.H."/>
            <person name="Lumba S."/>
            <person name="McCourt P."/>
            <person name="Mortimer J.C."/>
            <person name="Mutuku J.M."/>
            <person name="Nomura T."/>
            <person name="Sasaki-Sekimoto Y."/>
            <person name="Seto Y."/>
            <person name="Wang Y."/>
            <person name="Wakatake T."/>
            <person name="Sakakibara H."/>
            <person name="Demura T."/>
            <person name="Yamaguchi S."/>
            <person name="Yoneyama K."/>
            <person name="Manabe R.I."/>
            <person name="Nelson D.C."/>
            <person name="Schulman A.H."/>
            <person name="Timko M.P."/>
            <person name="dePamphilis C.W."/>
            <person name="Choi D."/>
            <person name="Shirasu K."/>
        </authorList>
    </citation>
    <scope>NUCLEOTIDE SEQUENCE [LARGE SCALE GENOMIC DNA]</scope>
    <source>
        <strain evidence="3">cv. UVA1</strain>
    </source>
</reference>
<feature type="transmembrane region" description="Helical" evidence="1">
    <location>
        <begin position="27"/>
        <end position="48"/>
    </location>
</feature>
<keyword evidence="1" id="KW-0472">Membrane</keyword>
<comment type="caution">
    <text evidence="2">The sequence shown here is derived from an EMBL/GenBank/DDBJ whole genome shotgun (WGS) entry which is preliminary data.</text>
</comment>
<sequence length="166" mass="17780">MVTIAAVPLVIGEVDTFPSTARLSKRAFPLAASTVVVVVIYVDALVVAARRVLSRHAREVAADLVFSIAVIGRLTVFRSLLQKTGGQPSGRWLGGGGGWRRRIFGVGGSEGYDGDYEQEGLSSSSLPSSLFPTPNGQIQSLQHIILDSHPKIQTNPKVSQENRTEV</sequence>
<dbReference type="EMBL" id="BKCP01002224">
    <property type="protein sequence ID" value="GER27828.1"/>
    <property type="molecule type" value="Genomic_DNA"/>
</dbReference>
<keyword evidence="1" id="KW-1133">Transmembrane helix</keyword>
<keyword evidence="1" id="KW-0812">Transmembrane</keyword>
<evidence type="ECO:0000256" key="1">
    <source>
        <dbReference type="SAM" id="Phobius"/>
    </source>
</evidence>
<gene>
    <name evidence="2" type="ORF">STAS_03566</name>
</gene>
<accession>A0A5A7P5R1</accession>
<protein>
    <submittedName>
        <fullName evidence="2">tRNA-specific 2-thiouridylase MnmA</fullName>
    </submittedName>
</protein>